<dbReference type="Pfam" id="PF23359">
    <property type="entry name" value="Lsr2_DNA-bd"/>
    <property type="match status" value="1"/>
</dbReference>
<name>A0A0K2H2P7_9CORY</name>
<sequence length="116" mass="13387">MARRELIQYIDDLDGTPLEEKNHRVVRFSFRGKNYVLDLSQDNAEKFEEVLEPYLSKATIDHETVTAPRRKGASNPNAAQSRDRNRKIRIWAREQGFEVADRGALPKAIIEAYENA</sequence>
<accession>A0A0K2H2P7</accession>
<dbReference type="Pfam" id="PF11774">
    <property type="entry name" value="Lsr2"/>
    <property type="match status" value="1"/>
</dbReference>
<evidence type="ECO:0008006" key="7">
    <source>
        <dbReference type="Google" id="ProtNLM"/>
    </source>
</evidence>
<dbReference type="STRING" id="1408189.CLAC_12095"/>
<proteinExistence type="predicted"/>
<dbReference type="Gene3D" id="4.10.320.10">
    <property type="entry name" value="E3-binding domain"/>
    <property type="match status" value="1"/>
</dbReference>
<reference evidence="5 6" key="1">
    <citation type="submission" date="2013-10" db="EMBL/GenBank/DDBJ databases">
        <title>Complete genome sequence of Corynebacterium lactis DSM 45799(T), isolated from raw cow milk.</title>
        <authorList>
            <person name="Ruckert C."/>
            <person name="Albersmeier A."/>
            <person name="Lipski A."/>
            <person name="Kalinowski J."/>
        </authorList>
    </citation>
    <scope>NUCLEOTIDE SEQUENCE [LARGE SCALE GENOMIC DNA]</scope>
    <source>
        <strain evidence="5 6">RW2-5</strain>
    </source>
</reference>
<evidence type="ECO:0000259" key="4">
    <source>
        <dbReference type="Pfam" id="PF23359"/>
    </source>
</evidence>
<dbReference type="RefSeq" id="WP_053413089.1">
    <property type="nucleotide sequence ID" value="NZ_CP006841.1"/>
</dbReference>
<dbReference type="KEGG" id="clw:CLAC_12095"/>
<dbReference type="Gene3D" id="3.30.60.230">
    <property type="entry name" value="Lsr2, dimerization domain"/>
    <property type="match status" value="1"/>
</dbReference>
<dbReference type="InterPro" id="IPR055370">
    <property type="entry name" value="Lsr2_DNA-bd"/>
</dbReference>
<keyword evidence="6" id="KW-1185">Reference proteome</keyword>
<evidence type="ECO:0000313" key="6">
    <source>
        <dbReference type="Proteomes" id="UP000058446"/>
    </source>
</evidence>
<dbReference type="AlphaFoldDB" id="A0A0K2H2P7"/>
<dbReference type="PATRIC" id="fig|1408189.4.peg.2440"/>
<keyword evidence="1" id="KW-0238">DNA-binding</keyword>
<feature type="region of interest" description="Disordered" evidence="2">
    <location>
        <begin position="63"/>
        <end position="86"/>
    </location>
</feature>
<evidence type="ECO:0000256" key="1">
    <source>
        <dbReference type="ARBA" id="ARBA00023125"/>
    </source>
</evidence>
<feature type="domain" description="Lsr2 DNA-binding" evidence="4">
    <location>
        <begin position="81"/>
        <end position="116"/>
    </location>
</feature>
<dbReference type="GO" id="GO:0016746">
    <property type="term" value="F:acyltransferase activity"/>
    <property type="evidence" value="ECO:0007669"/>
    <property type="project" value="InterPro"/>
</dbReference>
<protein>
    <recommendedName>
        <fullName evidence="7">Lsr2 family protein</fullName>
    </recommendedName>
</protein>
<dbReference type="GO" id="GO:0003677">
    <property type="term" value="F:DNA binding"/>
    <property type="evidence" value="ECO:0007669"/>
    <property type="project" value="UniProtKB-KW"/>
</dbReference>
<dbReference type="Proteomes" id="UP000058446">
    <property type="component" value="Chromosome"/>
</dbReference>
<evidence type="ECO:0000256" key="2">
    <source>
        <dbReference type="SAM" id="MobiDB-lite"/>
    </source>
</evidence>
<dbReference type="OrthoDB" id="4113332at2"/>
<feature type="domain" description="Lsr2 dimerization" evidence="3">
    <location>
        <begin position="1"/>
        <end position="59"/>
    </location>
</feature>
<dbReference type="InterPro" id="IPR036625">
    <property type="entry name" value="E3-bd_dom_sf"/>
</dbReference>
<dbReference type="InterPro" id="IPR042261">
    <property type="entry name" value="Lsr2-like_dimerization"/>
</dbReference>
<evidence type="ECO:0000313" key="5">
    <source>
        <dbReference type="EMBL" id="ALA68297.1"/>
    </source>
</evidence>
<dbReference type="InterPro" id="IPR024412">
    <property type="entry name" value="Lsr2_dim_dom"/>
</dbReference>
<organism evidence="5 6">
    <name type="scientific">Corynebacterium lactis RW2-5</name>
    <dbReference type="NCBI Taxonomy" id="1408189"/>
    <lineage>
        <taxon>Bacteria</taxon>
        <taxon>Bacillati</taxon>
        <taxon>Actinomycetota</taxon>
        <taxon>Actinomycetes</taxon>
        <taxon>Mycobacteriales</taxon>
        <taxon>Corynebacteriaceae</taxon>
        <taxon>Corynebacterium</taxon>
    </lineage>
</organism>
<evidence type="ECO:0000259" key="3">
    <source>
        <dbReference type="Pfam" id="PF11774"/>
    </source>
</evidence>
<gene>
    <name evidence="5" type="ORF">CLAC_12095</name>
</gene>
<dbReference type="EMBL" id="CP006841">
    <property type="protein sequence ID" value="ALA68297.1"/>
    <property type="molecule type" value="Genomic_DNA"/>
</dbReference>